<evidence type="ECO:0008006" key="3">
    <source>
        <dbReference type="Google" id="ProtNLM"/>
    </source>
</evidence>
<name>E4U2D7_SULKY</name>
<evidence type="ECO:0000313" key="1">
    <source>
        <dbReference type="EMBL" id="ADR33587.1"/>
    </source>
</evidence>
<dbReference type="InterPro" id="IPR007367">
    <property type="entry name" value="DUF433"/>
</dbReference>
<proteinExistence type="predicted"/>
<keyword evidence="2" id="KW-1185">Reference proteome</keyword>
<dbReference type="HOGENOM" id="CLU_126005_2_0_7"/>
<dbReference type="InterPro" id="IPR009057">
    <property type="entry name" value="Homeodomain-like_sf"/>
</dbReference>
<dbReference type="KEGG" id="sku:Sulku_0923"/>
<dbReference type="Gene3D" id="1.10.10.10">
    <property type="entry name" value="Winged helix-like DNA-binding domain superfamily/Winged helix DNA-binding domain"/>
    <property type="match status" value="1"/>
</dbReference>
<dbReference type="OrthoDB" id="200074at2"/>
<gene>
    <name evidence="1" type="ordered locus">Sulku_0923</name>
</gene>
<accession>E4U2D7</accession>
<dbReference type="STRING" id="709032.Sulku_0923"/>
<dbReference type="Proteomes" id="UP000008721">
    <property type="component" value="Chromosome"/>
</dbReference>
<reference evidence="1 2" key="1">
    <citation type="journal article" date="2012" name="Stand. Genomic Sci.">
        <title>Complete genome sequence of the sulfur compounds oxidizing chemolithoautotroph Sulfuricurvum kujiense type strain (YK-1(T)).</title>
        <authorList>
            <person name="Han C."/>
            <person name="Kotsyurbenko O."/>
            <person name="Chertkov O."/>
            <person name="Held B."/>
            <person name="Lapidus A."/>
            <person name="Nolan M."/>
            <person name="Lucas S."/>
            <person name="Hammon N."/>
            <person name="Deshpande S."/>
            <person name="Cheng J.F."/>
            <person name="Tapia R."/>
            <person name="Goodwin L.A."/>
            <person name="Pitluck S."/>
            <person name="Liolios K."/>
            <person name="Pagani I."/>
            <person name="Ivanova N."/>
            <person name="Mavromatis K."/>
            <person name="Mikhailova N."/>
            <person name="Pati A."/>
            <person name="Chen A."/>
            <person name="Palaniappan K."/>
            <person name="Land M."/>
            <person name="Hauser L."/>
            <person name="Chang Y.J."/>
            <person name="Jeffries C.D."/>
            <person name="Brambilla E.M."/>
            <person name="Rohde M."/>
            <person name="Spring S."/>
            <person name="Sikorski J."/>
            <person name="Goker M."/>
            <person name="Woyke T."/>
            <person name="Bristow J."/>
            <person name="Eisen J.A."/>
            <person name="Markowitz V."/>
            <person name="Hugenholtz P."/>
            <person name="Kyrpides N.C."/>
            <person name="Klenk H.P."/>
            <person name="Detter J.C."/>
        </authorList>
    </citation>
    <scope>NUCLEOTIDE SEQUENCE [LARGE SCALE GENOMIC DNA]</scope>
    <source>
        <strain evidence="2">ATCC BAA-921 / DSM 16994 / JCM 11577 / YK-1</strain>
    </source>
</reference>
<protein>
    <recommendedName>
        <fullName evidence="3">DUF433 domain-containing protein</fullName>
    </recommendedName>
</protein>
<sequence>MAEYQSIITINPQIRSGKPTIRGMRISVYDILDMLANKMSFSDIIEDFPELTEEDILAALSYAADKEHKVSICA</sequence>
<evidence type="ECO:0000313" key="2">
    <source>
        <dbReference type="Proteomes" id="UP000008721"/>
    </source>
</evidence>
<dbReference type="AlphaFoldDB" id="E4U2D7"/>
<dbReference type="SUPFAM" id="SSF46689">
    <property type="entry name" value="Homeodomain-like"/>
    <property type="match status" value="1"/>
</dbReference>
<dbReference type="PANTHER" id="PTHR34849">
    <property type="entry name" value="SSL5025 PROTEIN"/>
    <property type="match status" value="1"/>
</dbReference>
<dbReference type="PANTHER" id="PTHR34849:SF5">
    <property type="entry name" value="SSL2733 PROTEIN"/>
    <property type="match status" value="1"/>
</dbReference>
<dbReference type="Pfam" id="PF04255">
    <property type="entry name" value="DUF433"/>
    <property type="match status" value="1"/>
</dbReference>
<dbReference type="eggNOG" id="COG2442">
    <property type="taxonomic scope" value="Bacteria"/>
</dbReference>
<dbReference type="InterPro" id="IPR036388">
    <property type="entry name" value="WH-like_DNA-bd_sf"/>
</dbReference>
<dbReference type="RefSeq" id="WP_013459784.1">
    <property type="nucleotide sequence ID" value="NC_014762.1"/>
</dbReference>
<dbReference type="EMBL" id="CP002355">
    <property type="protein sequence ID" value="ADR33587.1"/>
    <property type="molecule type" value="Genomic_DNA"/>
</dbReference>
<organism evidence="1 2">
    <name type="scientific">Sulfuricurvum kujiense (strain ATCC BAA-921 / DSM 16994 / JCM 11577 / YK-1)</name>
    <dbReference type="NCBI Taxonomy" id="709032"/>
    <lineage>
        <taxon>Bacteria</taxon>
        <taxon>Pseudomonadati</taxon>
        <taxon>Campylobacterota</taxon>
        <taxon>Epsilonproteobacteria</taxon>
        <taxon>Campylobacterales</taxon>
        <taxon>Sulfurimonadaceae</taxon>
        <taxon>Sulfuricurvum</taxon>
    </lineage>
</organism>